<sequence>MADNQPKYTEEQLQAWVRTKFQEANKFLAEQGIISDQILSKDSRYLAPLVAVWKFSTTDKHKIWVINGDVPTDMVTEKVAQSAREAVRHFALNWQLKADAILHSEQPSQEQRNYANYLINRAENLYQLGEQEALWEQQA</sequence>
<accession>A0A0K6GW79</accession>
<organism evidence="1 2">
    <name type="scientific">Pseudidiomarina woesei</name>
    <dbReference type="NCBI Taxonomy" id="1381080"/>
    <lineage>
        <taxon>Bacteria</taxon>
        <taxon>Pseudomonadati</taxon>
        <taxon>Pseudomonadota</taxon>
        <taxon>Gammaproteobacteria</taxon>
        <taxon>Alteromonadales</taxon>
        <taxon>Idiomarinaceae</taxon>
        <taxon>Pseudidiomarina</taxon>
    </lineage>
</organism>
<dbReference type="RefSeq" id="WP_055437964.1">
    <property type="nucleotide sequence ID" value="NZ_CYHB01000001.1"/>
</dbReference>
<keyword evidence="2" id="KW-1185">Reference proteome</keyword>
<evidence type="ECO:0000313" key="1">
    <source>
        <dbReference type="EMBL" id="CUA82835.1"/>
    </source>
</evidence>
<dbReference type="InterPro" id="IPR032251">
    <property type="entry name" value="DUF4826"/>
</dbReference>
<dbReference type="EMBL" id="CYHB01000001">
    <property type="protein sequence ID" value="CUA82835.1"/>
    <property type="molecule type" value="Genomic_DNA"/>
</dbReference>
<evidence type="ECO:0008006" key="3">
    <source>
        <dbReference type="Google" id="ProtNLM"/>
    </source>
</evidence>
<dbReference type="AlphaFoldDB" id="A0A0K6GW79"/>
<evidence type="ECO:0000313" key="2">
    <source>
        <dbReference type="Proteomes" id="UP000182598"/>
    </source>
</evidence>
<gene>
    <name evidence="1" type="ORF">Ga0061064_0243</name>
</gene>
<proteinExistence type="predicted"/>
<dbReference type="Proteomes" id="UP000182598">
    <property type="component" value="Unassembled WGS sequence"/>
</dbReference>
<protein>
    <recommendedName>
        <fullName evidence="3">DUF4826 domain-containing protein</fullName>
    </recommendedName>
</protein>
<reference evidence="2" key="1">
    <citation type="submission" date="2015-08" db="EMBL/GenBank/DDBJ databases">
        <authorList>
            <person name="Varghese N."/>
        </authorList>
    </citation>
    <scope>NUCLEOTIDE SEQUENCE [LARGE SCALE GENOMIC DNA]</scope>
    <source>
        <strain evidence="2">DSM 27808</strain>
    </source>
</reference>
<name>A0A0K6GW79_9GAMM</name>
<dbReference type="OrthoDB" id="3078260at2"/>
<dbReference type="Pfam" id="PF16108">
    <property type="entry name" value="DUF4826"/>
    <property type="match status" value="1"/>
</dbReference>